<dbReference type="RefSeq" id="WP_311581828.1">
    <property type="nucleotide sequence ID" value="NZ_JAVRIF010000005.1"/>
</dbReference>
<organism evidence="2 3">
    <name type="scientific">Thalassotalea castellviae</name>
    <dbReference type="NCBI Taxonomy" id="3075612"/>
    <lineage>
        <taxon>Bacteria</taxon>
        <taxon>Pseudomonadati</taxon>
        <taxon>Pseudomonadota</taxon>
        <taxon>Gammaproteobacteria</taxon>
        <taxon>Alteromonadales</taxon>
        <taxon>Colwelliaceae</taxon>
        <taxon>Thalassotalea</taxon>
    </lineage>
</organism>
<reference evidence="2 3" key="1">
    <citation type="submission" date="2023-09" db="EMBL/GenBank/DDBJ databases">
        <authorList>
            <person name="Rey-Velasco X."/>
        </authorList>
    </citation>
    <scope>NUCLEOTIDE SEQUENCE [LARGE SCALE GENOMIC DNA]</scope>
    <source>
        <strain evidence="2 3">W431</strain>
    </source>
</reference>
<keyword evidence="3" id="KW-1185">Reference proteome</keyword>
<evidence type="ECO:0000259" key="1">
    <source>
        <dbReference type="Pfam" id="PF07589"/>
    </source>
</evidence>
<feature type="domain" description="Ice-binding protein C-terminal" evidence="1">
    <location>
        <begin position="259"/>
        <end position="278"/>
    </location>
</feature>
<comment type="caution">
    <text evidence="2">The sequence shown here is derived from an EMBL/GenBank/DDBJ whole genome shotgun (WGS) entry which is preliminary data.</text>
</comment>
<dbReference type="Pfam" id="PF07589">
    <property type="entry name" value="PEP-CTERM"/>
    <property type="match status" value="1"/>
</dbReference>
<accession>A0ABU3A216</accession>
<dbReference type="InterPro" id="IPR013424">
    <property type="entry name" value="Ice-binding_C"/>
</dbReference>
<dbReference type="EMBL" id="JAVRIF010000005">
    <property type="protein sequence ID" value="MDT0604223.1"/>
    <property type="molecule type" value="Genomic_DNA"/>
</dbReference>
<evidence type="ECO:0000313" key="3">
    <source>
        <dbReference type="Proteomes" id="UP001266357"/>
    </source>
</evidence>
<dbReference type="NCBIfam" id="TIGR02595">
    <property type="entry name" value="PEP_CTERM"/>
    <property type="match status" value="1"/>
</dbReference>
<evidence type="ECO:0000313" key="2">
    <source>
        <dbReference type="EMBL" id="MDT0604223.1"/>
    </source>
</evidence>
<proteinExistence type="predicted"/>
<protein>
    <submittedName>
        <fullName evidence="2">PEP-CTERM sorting domain-containing protein</fullName>
    </submittedName>
</protein>
<sequence length="284" mass="29712">MLSLKNNVLVVLVFISSVFTTTAKAGLIDLGVDLSTVDKYTFAVGGASSSLILGSEAEIFGSVASQYYLSTAPSVKIHGDACYQASGMGPNTTVDGFSGTCDEINQLESVIAQANAFATALTGESISDITGTFTLDASAQNVYSVNEIHLATGEFLTISGNADDQVIINVAGNIKVGSLAGILLTGGISSANVLFNFSNNFAQNEFNFGGANISGTFLGNNTSYIMGDGATLDDVRFYTNKHLQANVQVVRTKEPSVEVPEPSTILMLMAGLFVVLMRSNIKPN</sequence>
<name>A0ABU3A216_9GAMM</name>
<gene>
    <name evidence="2" type="ORF">RM573_11515</name>
</gene>
<dbReference type="Proteomes" id="UP001266357">
    <property type="component" value="Unassembled WGS sequence"/>
</dbReference>